<evidence type="ECO:0000313" key="1">
    <source>
        <dbReference type="EMBL" id="AZV41767.1"/>
    </source>
</evidence>
<reference evidence="1 2" key="1">
    <citation type="submission" date="2018-01" db="EMBL/GenBank/DDBJ databases">
        <title>Bacillus asahii Genome sequencing and assembly.</title>
        <authorList>
            <person name="Jiang H."/>
            <person name="Feng Y."/>
            <person name="Zhao F."/>
            <person name="Lin X."/>
        </authorList>
    </citation>
    <scope>NUCLEOTIDE SEQUENCE [LARGE SCALE GENOMIC DNA]</scope>
    <source>
        <strain evidence="1 2">OM18</strain>
    </source>
</reference>
<dbReference type="KEGG" id="pasa:BAOM_1156"/>
<protein>
    <submittedName>
        <fullName evidence="1">Uncharacterized protein</fullName>
    </submittedName>
</protein>
<proteinExistence type="predicted"/>
<dbReference type="EMBL" id="CP026095">
    <property type="protein sequence ID" value="AZV41767.1"/>
    <property type="molecule type" value="Genomic_DNA"/>
</dbReference>
<dbReference type="Proteomes" id="UP000283095">
    <property type="component" value="Chromosome"/>
</dbReference>
<dbReference type="AlphaFoldDB" id="A0A3Q9RLV0"/>
<sequence length="68" mass="7661">MNSKIIIRYIISQLKEENVKISCGEEKLRKTIETFNTCGITKTAVLQGFLLLNEESSLEIIFVNAVKG</sequence>
<accession>A0A3Q9RLV0</accession>
<organism evidence="1 2">
    <name type="scientific">Peribacillus asahii</name>
    <dbReference type="NCBI Taxonomy" id="228899"/>
    <lineage>
        <taxon>Bacteria</taxon>
        <taxon>Bacillati</taxon>
        <taxon>Bacillota</taxon>
        <taxon>Bacilli</taxon>
        <taxon>Bacillales</taxon>
        <taxon>Bacillaceae</taxon>
        <taxon>Peribacillus</taxon>
    </lineage>
</organism>
<evidence type="ECO:0000313" key="2">
    <source>
        <dbReference type="Proteomes" id="UP000283095"/>
    </source>
</evidence>
<name>A0A3Q9RLV0_9BACI</name>
<gene>
    <name evidence="1" type="ORF">BAOM_1156</name>
</gene>